<dbReference type="EMBL" id="DVOR01000039">
    <property type="protein sequence ID" value="HIV08720.1"/>
    <property type="molecule type" value="Genomic_DNA"/>
</dbReference>
<comment type="caution">
    <text evidence="2">The sequence shown here is derived from an EMBL/GenBank/DDBJ whole genome shotgun (WGS) entry which is preliminary data.</text>
</comment>
<feature type="chain" id="PRO_5038469261" evidence="1">
    <location>
        <begin position="20"/>
        <end position="300"/>
    </location>
</feature>
<gene>
    <name evidence="2" type="ORF">IAC79_01215</name>
</gene>
<protein>
    <submittedName>
        <fullName evidence="2">DUF3472 domain-containing protein</fullName>
    </submittedName>
</protein>
<evidence type="ECO:0000313" key="3">
    <source>
        <dbReference type="Proteomes" id="UP000886845"/>
    </source>
</evidence>
<reference evidence="2" key="1">
    <citation type="submission" date="2020-10" db="EMBL/GenBank/DDBJ databases">
        <authorList>
            <person name="Gilroy R."/>
        </authorList>
    </citation>
    <scope>NUCLEOTIDE SEQUENCE</scope>
    <source>
        <strain evidence="2">35461</strain>
    </source>
</reference>
<sequence>MKGLMTVAVAVMAAAVAFGQSGEEQARCQARSVHLQYQGFAEPAQVFYVEATADRFWPGSYLCMLGFDGGYAGVQELVDGRRVAIFSVWEPSDPFDFKAHPDAVHEEKRTKVLYGGQGVEVGRFGGEGTGGKSMTLWPWELGKPVRIAVSCAPDGPYRTAYTCWLWDDAKDDWFRMATFSTLVGGSQATLRGPYSFLEDFRRDVKSKDAVRAARFSRLWAWDGQKWGESDQARFTADANTLTTIDAGPAADGFWLATGGDTRNVTVPLWGAIRPGGAPDASAERRGKLLKAIRAAQPAQS</sequence>
<reference evidence="2" key="2">
    <citation type="journal article" date="2021" name="PeerJ">
        <title>Extensive microbial diversity within the chicken gut microbiome revealed by metagenomics and culture.</title>
        <authorList>
            <person name="Gilroy R."/>
            <person name="Ravi A."/>
            <person name="Getino M."/>
            <person name="Pursley I."/>
            <person name="Horton D.L."/>
            <person name="Alikhan N.F."/>
            <person name="Baker D."/>
            <person name="Gharbi K."/>
            <person name="Hall N."/>
            <person name="Watson M."/>
            <person name="Adriaenssens E.M."/>
            <person name="Foster-Nyarko E."/>
            <person name="Jarju S."/>
            <person name="Secka A."/>
            <person name="Antonio M."/>
            <person name="Oren A."/>
            <person name="Chaudhuri R.R."/>
            <person name="La Ragione R."/>
            <person name="Hildebrand F."/>
            <person name="Pallen M.J."/>
        </authorList>
    </citation>
    <scope>NUCLEOTIDE SEQUENCE</scope>
    <source>
        <strain evidence="2">35461</strain>
    </source>
</reference>
<dbReference type="InterPro" id="IPR021862">
    <property type="entry name" value="DUF3472"/>
</dbReference>
<evidence type="ECO:0000313" key="2">
    <source>
        <dbReference type="EMBL" id="HIV08720.1"/>
    </source>
</evidence>
<dbReference type="Proteomes" id="UP000886845">
    <property type="component" value="Unassembled WGS sequence"/>
</dbReference>
<dbReference type="Pfam" id="PF11958">
    <property type="entry name" value="DUF3472"/>
    <property type="match status" value="1"/>
</dbReference>
<name>A0A9D1NMK0_9BACT</name>
<accession>A0A9D1NMK0</accession>
<evidence type="ECO:0000256" key="1">
    <source>
        <dbReference type="SAM" id="SignalP"/>
    </source>
</evidence>
<organism evidence="2 3">
    <name type="scientific">Candidatus Spyradenecus faecavium</name>
    <dbReference type="NCBI Taxonomy" id="2840947"/>
    <lineage>
        <taxon>Bacteria</taxon>
        <taxon>Pseudomonadati</taxon>
        <taxon>Lentisphaerota</taxon>
        <taxon>Lentisphaeria</taxon>
        <taxon>Lentisphaerales</taxon>
        <taxon>Lentisphaeraceae</taxon>
        <taxon>Lentisphaeraceae incertae sedis</taxon>
        <taxon>Candidatus Spyradenecus</taxon>
    </lineage>
</organism>
<dbReference type="AlphaFoldDB" id="A0A9D1NMK0"/>
<feature type="signal peptide" evidence="1">
    <location>
        <begin position="1"/>
        <end position="19"/>
    </location>
</feature>
<keyword evidence="1" id="KW-0732">Signal</keyword>
<proteinExistence type="predicted"/>